<dbReference type="InterPro" id="IPR056371">
    <property type="entry name" value="DHX37-like_C"/>
</dbReference>
<evidence type="ECO:0000313" key="11">
    <source>
        <dbReference type="EMBL" id="OXA58751.1"/>
    </source>
</evidence>
<dbReference type="GO" id="GO:0003724">
    <property type="term" value="F:RNA helicase activity"/>
    <property type="evidence" value="ECO:0007669"/>
    <property type="project" value="UniProtKB-EC"/>
</dbReference>
<dbReference type="SMART" id="SM00487">
    <property type="entry name" value="DEXDc"/>
    <property type="match status" value="1"/>
</dbReference>
<keyword evidence="5 11" id="KW-0347">Helicase</keyword>
<organism evidence="11 12">
    <name type="scientific">Folsomia candida</name>
    <name type="common">Springtail</name>
    <dbReference type="NCBI Taxonomy" id="158441"/>
    <lineage>
        <taxon>Eukaryota</taxon>
        <taxon>Metazoa</taxon>
        <taxon>Ecdysozoa</taxon>
        <taxon>Arthropoda</taxon>
        <taxon>Hexapoda</taxon>
        <taxon>Collembola</taxon>
        <taxon>Entomobryomorpha</taxon>
        <taxon>Isotomoidea</taxon>
        <taxon>Isotomidae</taxon>
        <taxon>Proisotominae</taxon>
        <taxon>Folsomia</taxon>
    </lineage>
</organism>
<dbReference type="Pfam" id="PF07717">
    <property type="entry name" value="OB_NTP_bind"/>
    <property type="match status" value="1"/>
</dbReference>
<evidence type="ECO:0000256" key="2">
    <source>
        <dbReference type="ARBA" id="ARBA00012552"/>
    </source>
</evidence>
<dbReference type="EC" id="3.6.4.13" evidence="2"/>
<feature type="region of interest" description="Disordered" evidence="8">
    <location>
        <begin position="152"/>
        <end position="180"/>
    </location>
</feature>
<feature type="compositionally biased region" description="Acidic residues" evidence="8">
    <location>
        <begin position="658"/>
        <end position="679"/>
    </location>
</feature>
<dbReference type="InterPro" id="IPR027417">
    <property type="entry name" value="P-loop_NTPase"/>
</dbReference>
<keyword evidence="6" id="KW-0067">ATP-binding</keyword>
<dbReference type="CDD" id="cd18791">
    <property type="entry name" value="SF2_C_RHA"/>
    <property type="match status" value="1"/>
</dbReference>
<feature type="domain" description="Helicase ATP-binding" evidence="9">
    <location>
        <begin position="368"/>
        <end position="535"/>
    </location>
</feature>
<dbReference type="GO" id="GO:0000462">
    <property type="term" value="P:maturation of SSU-rRNA from tricistronic rRNA transcript (SSU-rRNA, 5.8S rRNA, LSU-rRNA)"/>
    <property type="evidence" value="ECO:0007669"/>
    <property type="project" value="TreeGrafter"/>
</dbReference>
<dbReference type="Gene3D" id="1.20.120.1080">
    <property type="match status" value="1"/>
</dbReference>
<evidence type="ECO:0000256" key="5">
    <source>
        <dbReference type="ARBA" id="ARBA00022806"/>
    </source>
</evidence>
<name>A0A226EPJ8_FOLCA</name>
<dbReference type="Pfam" id="PF04408">
    <property type="entry name" value="WHD_HA2"/>
    <property type="match status" value="1"/>
</dbReference>
<dbReference type="InterPro" id="IPR007502">
    <property type="entry name" value="Helicase-assoc_dom"/>
</dbReference>
<dbReference type="Pfam" id="PF21010">
    <property type="entry name" value="HA2_C"/>
    <property type="match status" value="1"/>
</dbReference>
<dbReference type="PROSITE" id="PS51192">
    <property type="entry name" value="HELICASE_ATP_BIND_1"/>
    <property type="match status" value="1"/>
</dbReference>
<dbReference type="OMA" id="KYAYHCA"/>
<dbReference type="CDD" id="cd17982">
    <property type="entry name" value="DEXHc_DHX37"/>
    <property type="match status" value="1"/>
</dbReference>
<dbReference type="Gene3D" id="3.40.50.300">
    <property type="entry name" value="P-loop containing nucleotide triphosphate hydrolases"/>
    <property type="match status" value="2"/>
</dbReference>
<evidence type="ECO:0000256" key="4">
    <source>
        <dbReference type="ARBA" id="ARBA00022801"/>
    </source>
</evidence>
<feature type="region of interest" description="Disordered" evidence="8">
    <location>
        <begin position="652"/>
        <end position="683"/>
    </location>
</feature>
<dbReference type="PANTHER" id="PTHR18934">
    <property type="entry name" value="ATP-DEPENDENT RNA HELICASE"/>
    <property type="match status" value="1"/>
</dbReference>
<dbReference type="InterPro" id="IPR014001">
    <property type="entry name" value="Helicase_ATP-bd"/>
</dbReference>
<sequence length="1264" mass="142900">MGGDRKGKGFNQKGPQGQRVGKKGKKKDGDVNAKSCAQQIAVDSSAFDGKYDEANPLLLPQKPKKEKGQHKEEGGAGRVQFAKKLLSKKQRKRLQQIVDRREKKSGRAELLEELQKYQLPAETFQKLTPLVQVQTEGLKKLFSQIQKDKVLEDEKERVRKGNKRARGESDDDDDDHDEDINYGVLAVAEPVKKKLRPKSSIKGANKLKNQNQHKFRSWSGRFGVKGVDKKNDPKVLGFEEESSSDEDVSNDLESIPLAIKEEETSTNYNEEDFAGDDQVEIVPEDEEAKTKSNIVEVINLTGGEIPPEVNGLTESKKAKKAKKKQLSSEKNDIVPPRVAKTFVPVHRTKEIELVRSKLPIIPEEQIIMESITENPVTVLAGETGSGKTTQIPQFLYEAGYSLNGKIIGVTEPRRVAAIAMSMRVAKELNLPTDVVSYQIRFDGNVTPRTQIKFMTDGVLLKEIERDFLLSKYSAICVDEAHERSLYTDLLIGLLSRCVHIRKKRNDPLKLVIMSATMRVEDFVENAILFRSPPRLIHVPTRQFPVQVHFSKFTPENYLVAAYKKVVQIHRKLPPGGILIFLTGQQEVRTLVKQLCKIFPSASEQDDCEDVSSFVPSSTSKKRMSKFKKKEKSKEIRTLASKLKTFDLEKLQANPLKSEEEEDENDNFEESEDEDNEWGDDISGPKEPLHVLPLYSMLPNKEQQKVFESPPNGTRMCVVATNVAETSLTIPSVRYVVDCGKVKQKVWDKLTGVQQFQICWESKASAEQRTGRAGRTGPGHCYRLFSSSVFTDEFSAYSKPEIQVRPVDDMMLLMKSMGIDRVQNFPYPSSPATAQLVAAEKTLLSLGALQTKEKSTLKPRVSNKSSLHLEDNTIISELGKTMSHFPLGPRFSKMLALSFHHSLVEFTIALVSALTVQEVFLDASLHDSGKDVKSSWAVLRRKWAGSGSSFLLGDCMVLLRAVGAFEYSGGTPEFCLKTGLRFKAMNEIRKLRKQLTSEVNLMVSEGEEVPLNPNMEPPTEEQAVLLRQIILSGLPDRVGRKILESELREGEDPKVYRHAYRCDELEDPVFLHTSSVLRSTKPQWIVYQEVFESNGKMYLRGVSAIEPDWIPLFCKTLCKLENPLKDPPPFFNKDKGDVYCSVKATYGKQGWELPIVETEYPIFLEKFKLFAQFLLEGLVFPKLGKWREKLLSMPITMTKPWAKLQPRTQTLLLPLTKNGIHSKSLLEERWKLDQSFLLSEYLTWLPDDIHNEVKSEWPPIESSVV</sequence>
<feature type="region of interest" description="Disordered" evidence="8">
    <location>
        <begin position="229"/>
        <end position="251"/>
    </location>
</feature>
<dbReference type="InterPro" id="IPR011709">
    <property type="entry name" value="DEAD-box_helicase_OB_fold"/>
</dbReference>
<feature type="region of interest" description="Disordered" evidence="8">
    <location>
        <begin position="1"/>
        <end position="32"/>
    </location>
</feature>
<dbReference type="SMART" id="SM00490">
    <property type="entry name" value="HELICc"/>
    <property type="match status" value="1"/>
</dbReference>
<dbReference type="STRING" id="158441.A0A226EPJ8"/>
<keyword evidence="12" id="KW-1185">Reference proteome</keyword>
<evidence type="ECO:0000259" key="10">
    <source>
        <dbReference type="PROSITE" id="PS51194"/>
    </source>
</evidence>
<dbReference type="InterPro" id="IPR001650">
    <property type="entry name" value="Helicase_C-like"/>
</dbReference>
<feature type="region of interest" description="Disordered" evidence="8">
    <location>
        <begin position="308"/>
        <end position="330"/>
    </location>
</feature>
<dbReference type="FunFam" id="3.40.50.300:FF:000637">
    <property type="entry name" value="ATP-dependent RNA helicase DHX37/DHR1"/>
    <property type="match status" value="1"/>
</dbReference>
<reference evidence="11 12" key="1">
    <citation type="submission" date="2015-12" db="EMBL/GenBank/DDBJ databases">
        <title>The genome of Folsomia candida.</title>
        <authorList>
            <person name="Faddeeva A."/>
            <person name="Derks M.F."/>
            <person name="Anvar Y."/>
            <person name="Smit S."/>
            <person name="Van Straalen N."/>
            <person name="Roelofs D."/>
        </authorList>
    </citation>
    <scope>NUCLEOTIDE SEQUENCE [LARGE SCALE GENOMIC DNA]</scope>
    <source>
        <strain evidence="11 12">VU population</strain>
        <tissue evidence="11">Whole body</tissue>
    </source>
</reference>
<protein>
    <recommendedName>
        <fullName evidence="2">RNA helicase</fullName>
        <ecNumber evidence="2">3.6.4.13</ecNumber>
    </recommendedName>
</protein>
<dbReference type="Pfam" id="PF23362">
    <property type="entry name" value="DHX37_C"/>
    <property type="match status" value="1"/>
</dbReference>
<dbReference type="Pfam" id="PF00270">
    <property type="entry name" value="DEAD"/>
    <property type="match status" value="1"/>
</dbReference>
<dbReference type="SUPFAM" id="SSF52540">
    <property type="entry name" value="P-loop containing nucleoside triphosphate hydrolases"/>
    <property type="match status" value="1"/>
</dbReference>
<comment type="catalytic activity">
    <reaction evidence="7">
        <text>ATP + H2O = ADP + phosphate + H(+)</text>
        <dbReference type="Rhea" id="RHEA:13065"/>
        <dbReference type="ChEBI" id="CHEBI:15377"/>
        <dbReference type="ChEBI" id="CHEBI:15378"/>
        <dbReference type="ChEBI" id="CHEBI:30616"/>
        <dbReference type="ChEBI" id="CHEBI:43474"/>
        <dbReference type="ChEBI" id="CHEBI:456216"/>
        <dbReference type="EC" id="3.6.4.13"/>
    </reaction>
</comment>
<evidence type="ECO:0000259" key="9">
    <source>
        <dbReference type="PROSITE" id="PS51192"/>
    </source>
</evidence>
<dbReference type="EMBL" id="LNIX01000003">
    <property type="protein sequence ID" value="OXA58751.1"/>
    <property type="molecule type" value="Genomic_DNA"/>
</dbReference>
<feature type="compositionally biased region" description="Basic residues" evidence="8">
    <location>
        <begin position="85"/>
        <end position="94"/>
    </location>
</feature>
<comment type="caution">
    <text evidence="11">The sequence shown here is derived from an EMBL/GenBank/DDBJ whole genome shotgun (WGS) entry which is preliminary data.</text>
</comment>
<dbReference type="SMART" id="SM00847">
    <property type="entry name" value="HA2"/>
    <property type="match status" value="1"/>
</dbReference>
<comment type="similarity">
    <text evidence="1">Belongs to the DEAD box helicase family. DEAH subfamily.</text>
</comment>
<feature type="domain" description="Helicase C-terminal" evidence="10">
    <location>
        <begin position="618"/>
        <end position="817"/>
    </location>
</feature>
<accession>A0A226EPJ8</accession>
<dbReference type="OrthoDB" id="10025033at2759"/>
<feature type="region of interest" description="Disordered" evidence="8">
    <location>
        <begin position="45"/>
        <end position="105"/>
    </location>
</feature>
<dbReference type="InterPro" id="IPR048333">
    <property type="entry name" value="HA2_WH"/>
</dbReference>
<dbReference type="PANTHER" id="PTHR18934:SF99">
    <property type="entry name" value="ATP-DEPENDENT RNA HELICASE DHX37-RELATED"/>
    <property type="match status" value="1"/>
</dbReference>
<dbReference type="GO" id="GO:0016787">
    <property type="term" value="F:hydrolase activity"/>
    <property type="evidence" value="ECO:0007669"/>
    <property type="project" value="UniProtKB-KW"/>
</dbReference>
<evidence type="ECO:0000313" key="12">
    <source>
        <dbReference type="Proteomes" id="UP000198287"/>
    </source>
</evidence>
<dbReference type="AlphaFoldDB" id="A0A226EPJ8"/>
<proteinExistence type="inferred from homology"/>
<dbReference type="GO" id="GO:0003723">
    <property type="term" value="F:RNA binding"/>
    <property type="evidence" value="ECO:0007669"/>
    <property type="project" value="TreeGrafter"/>
</dbReference>
<feature type="compositionally biased region" description="Acidic residues" evidence="8">
    <location>
        <begin position="238"/>
        <end position="250"/>
    </location>
</feature>
<dbReference type="GO" id="GO:0005730">
    <property type="term" value="C:nucleolus"/>
    <property type="evidence" value="ECO:0007669"/>
    <property type="project" value="TreeGrafter"/>
</dbReference>
<evidence type="ECO:0000256" key="7">
    <source>
        <dbReference type="ARBA" id="ARBA00047984"/>
    </source>
</evidence>
<gene>
    <name evidence="11" type="ORF">Fcan01_06754</name>
</gene>
<keyword evidence="4" id="KW-0378">Hydrolase</keyword>
<dbReference type="InterPro" id="IPR011545">
    <property type="entry name" value="DEAD/DEAH_box_helicase_dom"/>
</dbReference>
<evidence type="ECO:0000256" key="1">
    <source>
        <dbReference type="ARBA" id="ARBA00008792"/>
    </source>
</evidence>
<dbReference type="GO" id="GO:0005524">
    <property type="term" value="F:ATP binding"/>
    <property type="evidence" value="ECO:0007669"/>
    <property type="project" value="UniProtKB-KW"/>
</dbReference>
<dbReference type="Proteomes" id="UP000198287">
    <property type="component" value="Unassembled WGS sequence"/>
</dbReference>
<feature type="compositionally biased region" description="Acidic residues" evidence="8">
    <location>
        <begin position="169"/>
        <end position="180"/>
    </location>
</feature>
<dbReference type="Pfam" id="PF00271">
    <property type="entry name" value="Helicase_C"/>
    <property type="match status" value="1"/>
</dbReference>
<evidence type="ECO:0000256" key="3">
    <source>
        <dbReference type="ARBA" id="ARBA00022741"/>
    </source>
</evidence>
<evidence type="ECO:0000256" key="6">
    <source>
        <dbReference type="ARBA" id="ARBA00022840"/>
    </source>
</evidence>
<dbReference type="PROSITE" id="PS51194">
    <property type="entry name" value="HELICASE_CTER"/>
    <property type="match status" value="1"/>
</dbReference>
<keyword evidence="3" id="KW-0547">Nucleotide-binding</keyword>
<evidence type="ECO:0000256" key="8">
    <source>
        <dbReference type="SAM" id="MobiDB-lite"/>
    </source>
</evidence>